<evidence type="ECO:0000313" key="3">
    <source>
        <dbReference type="Proteomes" id="UP000182257"/>
    </source>
</evidence>
<reference evidence="2 3" key="1">
    <citation type="submission" date="2016-10" db="EMBL/GenBank/DDBJ databases">
        <authorList>
            <person name="de Groot N.N."/>
        </authorList>
    </citation>
    <scope>NUCLEOTIDE SEQUENCE [LARGE SCALE GENOMIC DNA]</scope>
    <source>
        <strain evidence="2 3">D31d</strain>
    </source>
</reference>
<gene>
    <name evidence="2" type="ORF">SAMN05216462_2798</name>
</gene>
<accession>A0A1H4EFT8</accession>
<protein>
    <submittedName>
        <fullName evidence="2">Uncharacterized protein</fullName>
    </submittedName>
</protein>
<evidence type="ECO:0000313" key="2">
    <source>
        <dbReference type="EMBL" id="SEA83931.1"/>
    </source>
</evidence>
<dbReference type="EMBL" id="FNRF01000005">
    <property type="protein sequence ID" value="SEA83931.1"/>
    <property type="molecule type" value="Genomic_DNA"/>
</dbReference>
<dbReference type="RefSeq" id="WP_074762024.1">
    <property type="nucleotide sequence ID" value="NZ_FNRF01000005.1"/>
</dbReference>
<sequence length="399" mass="46008">MDINARINWMPGMELTADTFNEVFEKWDFRQRLAIRAALGCNHMGLVPGAPFSCNGTFVKNRYEVTNMQCMALLPSGRIVNAEEDVQVPIPMLFGDKYYLTIGFANEQTEFEKKGIPFVRPRYAYAIHTIEEVESADVFPLSRFSVNEGVFSIDTDYIPPCLLLEDEPRFKTYIDQYTELMNTLAIHANMADGEGKRALLRYVFQLKSFSLQSTMQDFILLTQEMAQAIDYYIMTPNNQSKEIPAPHHADIQAWLGWVVSYMQGAAVILDGVVLDNTVIDYEALLAQAKAELYEKLHPELIEKLLADLKAELQAEMRQQTEQLTTYINENLKNAILEELKNEMDDRTGKMSQMLTEKFEEFRKDTYDQLYDKLYFALFDSLFNALYVPEPEELKFVPQI</sequence>
<proteinExistence type="predicted"/>
<organism evidence="2 3">
    <name type="scientific">Xylanibacter ruminicola</name>
    <name type="common">Prevotella ruminicola</name>
    <dbReference type="NCBI Taxonomy" id="839"/>
    <lineage>
        <taxon>Bacteria</taxon>
        <taxon>Pseudomonadati</taxon>
        <taxon>Bacteroidota</taxon>
        <taxon>Bacteroidia</taxon>
        <taxon>Bacteroidales</taxon>
        <taxon>Prevotellaceae</taxon>
        <taxon>Xylanibacter</taxon>
    </lineage>
</organism>
<dbReference type="OrthoDB" id="1090702at2"/>
<dbReference type="Proteomes" id="UP000182257">
    <property type="component" value="Unassembled WGS sequence"/>
</dbReference>
<dbReference type="AlphaFoldDB" id="A0A1H4EFT8"/>
<evidence type="ECO:0000256" key="1">
    <source>
        <dbReference type="SAM" id="Coils"/>
    </source>
</evidence>
<feature type="coiled-coil region" evidence="1">
    <location>
        <begin position="302"/>
        <end position="356"/>
    </location>
</feature>
<name>A0A1H4EFT8_XYLRU</name>
<keyword evidence="1" id="KW-0175">Coiled coil</keyword>